<dbReference type="Proteomes" id="UP000276133">
    <property type="component" value="Unassembled WGS sequence"/>
</dbReference>
<comment type="caution">
    <text evidence="1">The sequence shown here is derived from an EMBL/GenBank/DDBJ whole genome shotgun (WGS) entry which is preliminary data.</text>
</comment>
<organism evidence="1 2">
    <name type="scientific">Brachionus plicatilis</name>
    <name type="common">Marine rotifer</name>
    <name type="synonym">Brachionus muelleri</name>
    <dbReference type="NCBI Taxonomy" id="10195"/>
    <lineage>
        <taxon>Eukaryota</taxon>
        <taxon>Metazoa</taxon>
        <taxon>Spiralia</taxon>
        <taxon>Gnathifera</taxon>
        <taxon>Rotifera</taxon>
        <taxon>Eurotatoria</taxon>
        <taxon>Monogononta</taxon>
        <taxon>Pseudotrocha</taxon>
        <taxon>Ploima</taxon>
        <taxon>Brachionidae</taxon>
        <taxon>Brachionus</taxon>
    </lineage>
</organism>
<sequence>MLQKLGTVQTAIDAATGFSAIVAFQTTKVNSFNTFKKKKLVKTEIGSILQNDFRSFYGLYFGYVINIENVKTKNLPVKTEKLKIFVNFTFQPKHQIIYRKEKKSQGRREEQNAYYSGATIQSSQYISKIDRLNLLQFIDIS</sequence>
<dbReference type="EMBL" id="REGN01000818">
    <property type="protein sequence ID" value="RNA38807.1"/>
    <property type="molecule type" value="Genomic_DNA"/>
</dbReference>
<name>A0A3M7ST58_BRAPC</name>
<dbReference type="AlphaFoldDB" id="A0A3M7ST58"/>
<accession>A0A3M7ST58</accession>
<evidence type="ECO:0000313" key="1">
    <source>
        <dbReference type="EMBL" id="RNA38807.1"/>
    </source>
</evidence>
<reference evidence="1 2" key="1">
    <citation type="journal article" date="2018" name="Sci. Rep.">
        <title>Genomic signatures of local adaptation to the degree of environmental predictability in rotifers.</title>
        <authorList>
            <person name="Franch-Gras L."/>
            <person name="Hahn C."/>
            <person name="Garcia-Roger E.M."/>
            <person name="Carmona M.J."/>
            <person name="Serra M."/>
            <person name="Gomez A."/>
        </authorList>
    </citation>
    <scope>NUCLEOTIDE SEQUENCE [LARGE SCALE GENOMIC DNA]</scope>
    <source>
        <strain evidence="1">HYR1</strain>
    </source>
</reference>
<evidence type="ECO:0000313" key="2">
    <source>
        <dbReference type="Proteomes" id="UP000276133"/>
    </source>
</evidence>
<proteinExistence type="predicted"/>
<protein>
    <submittedName>
        <fullName evidence="1">Uncharacterized protein</fullName>
    </submittedName>
</protein>
<gene>
    <name evidence="1" type="ORF">BpHYR1_051310</name>
</gene>
<keyword evidence="2" id="KW-1185">Reference proteome</keyword>